<keyword evidence="3" id="KW-0539">Nucleus</keyword>
<reference evidence="7" key="1">
    <citation type="submission" date="2025-08" db="UniProtKB">
        <authorList>
            <consortium name="RefSeq"/>
        </authorList>
    </citation>
    <scope>IDENTIFICATION</scope>
</reference>
<dbReference type="Proteomes" id="UP000189703">
    <property type="component" value="Unplaced"/>
</dbReference>
<dbReference type="GO" id="GO:0003677">
    <property type="term" value="F:DNA binding"/>
    <property type="evidence" value="ECO:0007669"/>
    <property type="project" value="InterPro"/>
</dbReference>
<keyword evidence="2" id="KW-0804">Transcription</keyword>
<dbReference type="Pfam" id="PF00249">
    <property type="entry name" value="Myb_DNA-binding"/>
    <property type="match status" value="1"/>
</dbReference>
<keyword evidence="6" id="KW-1185">Reference proteome</keyword>
<dbReference type="STRING" id="4432.A0A1U7ZTK7"/>
<evidence type="ECO:0000256" key="1">
    <source>
        <dbReference type="ARBA" id="ARBA00023015"/>
    </source>
</evidence>
<dbReference type="PANTHER" id="PTHR31499">
    <property type="entry name" value="MYB FAMILY TRANSCRIPTION FACTOR PHL11"/>
    <property type="match status" value="1"/>
</dbReference>
<dbReference type="GeneID" id="104593509"/>
<dbReference type="InParanoid" id="A0A1U7ZTK7"/>
<protein>
    <submittedName>
        <fullName evidence="7">Myb family transcription factor PHL7-like</fullName>
    </submittedName>
</protein>
<dbReference type="InterPro" id="IPR009057">
    <property type="entry name" value="Homeodomain-like_sf"/>
</dbReference>
<evidence type="ECO:0000313" key="6">
    <source>
        <dbReference type="Proteomes" id="UP000189703"/>
    </source>
</evidence>
<evidence type="ECO:0000259" key="5">
    <source>
        <dbReference type="PROSITE" id="PS51294"/>
    </source>
</evidence>
<dbReference type="FunFam" id="1.10.10.60:FF:000002">
    <property type="entry name" value="Myb family transcription factor"/>
    <property type="match status" value="1"/>
</dbReference>
<evidence type="ECO:0000256" key="4">
    <source>
        <dbReference type="SAM" id="MobiDB-lite"/>
    </source>
</evidence>
<feature type="compositionally biased region" description="Basic and acidic residues" evidence="4">
    <location>
        <begin position="112"/>
        <end position="121"/>
    </location>
</feature>
<feature type="region of interest" description="Disordered" evidence="4">
    <location>
        <begin position="190"/>
        <end position="249"/>
    </location>
</feature>
<dbReference type="OrthoDB" id="551907at2759"/>
<dbReference type="PANTHER" id="PTHR31499:SF79">
    <property type="entry name" value="HTH MYB-TYPE DOMAIN-CONTAINING PROTEIN"/>
    <property type="match status" value="1"/>
</dbReference>
<dbReference type="InterPro" id="IPR025756">
    <property type="entry name" value="Myb_CC_LHEQLE"/>
</dbReference>
<evidence type="ECO:0000313" key="7">
    <source>
        <dbReference type="RefSeq" id="XP_010251692.1"/>
    </source>
</evidence>
<dbReference type="GO" id="GO:0003700">
    <property type="term" value="F:DNA-binding transcription factor activity"/>
    <property type="evidence" value="ECO:0007669"/>
    <property type="project" value="InterPro"/>
</dbReference>
<dbReference type="eggNOG" id="ENOG502QSXE">
    <property type="taxonomic scope" value="Eukaryota"/>
</dbReference>
<proteinExistence type="predicted"/>
<sequence length="296" mass="31967">MYHAKKFSTMTLVPHKPQPQGADQLPNVGVLGGSTINNSATSGGTGKQRLRWTSDLHDRFVDAITQLGGPDRATPKGVLRVMGVPGLTIYHVKSHLQKYRLAKYLPESPADGSKDEKKDSGDSLSSMDSAPGVQINEALRMQMEVQKRLHEQLEVQRQLQLRIEAQGRYLQKIIEEQQKLGGALKASEPLPLADEKQKQSTSVTAAAVEGPMSPLKKQRVDDGSSDPASSVLVPPPPSTEKKSDFIGQWDGDLYGGNGVGFEFDVVNEFKEKEDGGAEQRATSKVGTGYGTGGSIS</sequence>
<dbReference type="InterPro" id="IPR046955">
    <property type="entry name" value="PHR1-like"/>
</dbReference>
<keyword evidence="1" id="KW-0805">Transcription regulation</keyword>
<name>A0A1U7ZTK7_NELNU</name>
<feature type="compositionally biased region" description="Gly residues" evidence="4">
    <location>
        <begin position="287"/>
        <end position="296"/>
    </location>
</feature>
<dbReference type="OMA" id="ELDPLCG"/>
<dbReference type="InterPro" id="IPR017930">
    <property type="entry name" value="Myb_dom"/>
</dbReference>
<evidence type="ECO:0000256" key="2">
    <source>
        <dbReference type="ARBA" id="ARBA00023163"/>
    </source>
</evidence>
<evidence type="ECO:0000256" key="3">
    <source>
        <dbReference type="ARBA" id="ARBA00023242"/>
    </source>
</evidence>
<feature type="region of interest" description="Disordered" evidence="4">
    <location>
        <begin position="272"/>
        <end position="296"/>
    </location>
</feature>
<accession>A0A1U7ZTK7</accession>
<dbReference type="Gene3D" id="1.10.10.60">
    <property type="entry name" value="Homeodomain-like"/>
    <property type="match status" value="1"/>
</dbReference>
<dbReference type="KEGG" id="nnu:104593509"/>
<dbReference type="Pfam" id="PF14379">
    <property type="entry name" value="Myb_CC_LHEQLE"/>
    <property type="match status" value="1"/>
</dbReference>
<dbReference type="InterPro" id="IPR001005">
    <property type="entry name" value="SANT/Myb"/>
</dbReference>
<feature type="region of interest" description="Disordered" evidence="4">
    <location>
        <begin position="106"/>
        <end position="131"/>
    </location>
</feature>
<gene>
    <name evidence="7" type="primary">LOC104593509</name>
</gene>
<organism evidence="6 7">
    <name type="scientific">Nelumbo nucifera</name>
    <name type="common">Sacred lotus</name>
    <dbReference type="NCBI Taxonomy" id="4432"/>
    <lineage>
        <taxon>Eukaryota</taxon>
        <taxon>Viridiplantae</taxon>
        <taxon>Streptophyta</taxon>
        <taxon>Embryophyta</taxon>
        <taxon>Tracheophyta</taxon>
        <taxon>Spermatophyta</taxon>
        <taxon>Magnoliopsida</taxon>
        <taxon>Proteales</taxon>
        <taxon>Nelumbonaceae</taxon>
        <taxon>Nelumbo</taxon>
    </lineage>
</organism>
<dbReference type="InterPro" id="IPR006447">
    <property type="entry name" value="Myb_dom_plants"/>
</dbReference>
<dbReference type="PROSITE" id="PS51294">
    <property type="entry name" value="HTH_MYB"/>
    <property type="match status" value="1"/>
</dbReference>
<dbReference type="AlphaFoldDB" id="A0A1U7ZTK7"/>
<feature type="domain" description="HTH myb-type" evidence="5">
    <location>
        <begin position="44"/>
        <end position="104"/>
    </location>
</feature>
<dbReference type="RefSeq" id="XP_010251692.1">
    <property type="nucleotide sequence ID" value="XM_010253390.2"/>
</dbReference>
<dbReference type="SUPFAM" id="SSF46689">
    <property type="entry name" value="Homeodomain-like"/>
    <property type="match status" value="1"/>
</dbReference>
<dbReference type="NCBIfam" id="TIGR01557">
    <property type="entry name" value="myb_SHAQKYF"/>
    <property type="match status" value="1"/>
</dbReference>